<dbReference type="Gene3D" id="3.10.180.10">
    <property type="entry name" value="2,3-Dihydroxybiphenyl 1,2-Dioxygenase, domain 1"/>
    <property type="match status" value="1"/>
</dbReference>
<dbReference type="KEGG" id="rgr:FZ934_18260"/>
<keyword evidence="3" id="KW-1185">Reference proteome</keyword>
<gene>
    <name evidence="2" type="ORF">FZ934_18260</name>
</gene>
<dbReference type="Pfam" id="PF00903">
    <property type="entry name" value="Glyoxalase"/>
    <property type="match status" value="1"/>
</dbReference>
<evidence type="ECO:0000313" key="3">
    <source>
        <dbReference type="Proteomes" id="UP000326881"/>
    </source>
</evidence>
<accession>A0A5Q0CDZ1</accession>
<proteinExistence type="predicted"/>
<dbReference type="EMBL" id="CP043498">
    <property type="protein sequence ID" value="QFY62167.1"/>
    <property type="molecule type" value="Genomic_DNA"/>
</dbReference>
<dbReference type="PANTHER" id="PTHR21366:SF14">
    <property type="entry name" value="GLYOXALASE DOMAIN-CONTAINING PROTEIN 5"/>
    <property type="match status" value="1"/>
</dbReference>
<dbReference type="AlphaFoldDB" id="A0A5Q0CDZ1"/>
<name>A0A5Q0CDZ1_9HYPH</name>
<protein>
    <submittedName>
        <fullName evidence="2">VOC family protein</fullName>
    </submittedName>
</protein>
<dbReference type="RefSeq" id="WP_153272208.1">
    <property type="nucleotide sequence ID" value="NZ_CP043498.1"/>
</dbReference>
<reference evidence="2 3" key="1">
    <citation type="submission" date="2019-08" db="EMBL/GenBank/DDBJ databases">
        <title>Prosopis cineraria nodule microbiome.</title>
        <authorList>
            <person name="Ali R."/>
            <person name="Chaluvadi S.R."/>
            <person name="Wang X."/>
        </authorList>
    </citation>
    <scope>NUCLEOTIDE SEQUENCE [LARGE SCALE GENOMIC DNA]</scope>
    <source>
        <strain evidence="2 3">BG7</strain>
    </source>
</reference>
<dbReference type="InterPro" id="IPR050383">
    <property type="entry name" value="GlyoxalaseI/FosfomycinResist"/>
</dbReference>
<dbReference type="SUPFAM" id="SSF54593">
    <property type="entry name" value="Glyoxalase/Bleomycin resistance protein/Dihydroxybiphenyl dioxygenase"/>
    <property type="match status" value="1"/>
</dbReference>
<dbReference type="InterPro" id="IPR029068">
    <property type="entry name" value="Glyas_Bleomycin-R_OHBP_Dase"/>
</dbReference>
<dbReference type="PANTHER" id="PTHR21366">
    <property type="entry name" value="GLYOXALASE FAMILY PROTEIN"/>
    <property type="match status" value="1"/>
</dbReference>
<evidence type="ECO:0000313" key="2">
    <source>
        <dbReference type="EMBL" id="QFY62167.1"/>
    </source>
</evidence>
<dbReference type="InterPro" id="IPR004360">
    <property type="entry name" value="Glyas_Fos-R_dOase_dom"/>
</dbReference>
<dbReference type="CDD" id="cd07253">
    <property type="entry name" value="GLOD5"/>
    <property type="match status" value="1"/>
</dbReference>
<dbReference type="PROSITE" id="PS51819">
    <property type="entry name" value="VOC"/>
    <property type="match status" value="1"/>
</dbReference>
<evidence type="ECO:0000259" key="1">
    <source>
        <dbReference type="PROSITE" id="PS51819"/>
    </source>
</evidence>
<dbReference type="InterPro" id="IPR037523">
    <property type="entry name" value="VOC_core"/>
</dbReference>
<sequence length="128" mass="13818">MISITSLDHLVLTVADIEASCAFYARVLGMSVETFGEGRKALKFGHQKINLHQVKREFEPKAARPTPGSADLCFIAETPLAAVVAHLRAEAVEILEGPVARTGATGPIMSVYFRDPDNNLIEISNPVS</sequence>
<dbReference type="OrthoDB" id="9812656at2"/>
<dbReference type="Proteomes" id="UP000326881">
    <property type="component" value="Chromosome"/>
</dbReference>
<feature type="domain" description="VOC" evidence="1">
    <location>
        <begin position="6"/>
        <end position="126"/>
    </location>
</feature>
<organism evidence="2 3">
    <name type="scientific">Rhizobium grahamii</name>
    <dbReference type="NCBI Taxonomy" id="1120045"/>
    <lineage>
        <taxon>Bacteria</taxon>
        <taxon>Pseudomonadati</taxon>
        <taxon>Pseudomonadota</taxon>
        <taxon>Alphaproteobacteria</taxon>
        <taxon>Hyphomicrobiales</taxon>
        <taxon>Rhizobiaceae</taxon>
        <taxon>Rhizobium/Agrobacterium group</taxon>
        <taxon>Rhizobium</taxon>
    </lineage>
</organism>